<keyword evidence="5" id="KW-1185">Reference proteome</keyword>
<protein>
    <submittedName>
        <fullName evidence="4">Histidine phosphatase family protein</fullName>
    </submittedName>
</protein>
<keyword evidence="1" id="KW-0324">Glycolysis</keyword>
<dbReference type="InterPro" id="IPR029033">
    <property type="entry name" value="His_PPase_superfam"/>
</dbReference>
<dbReference type="GO" id="GO:0005737">
    <property type="term" value="C:cytoplasm"/>
    <property type="evidence" value="ECO:0007669"/>
    <property type="project" value="TreeGrafter"/>
</dbReference>
<organism evidence="4 5">
    <name type="scientific">Sanguibacter inulinus</name>
    <dbReference type="NCBI Taxonomy" id="60922"/>
    <lineage>
        <taxon>Bacteria</taxon>
        <taxon>Bacillati</taxon>
        <taxon>Actinomycetota</taxon>
        <taxon>Actinomycetes</taxon>
        <taxon>Micrococcales</taxon>
        <taxon>Sanguibacteraceae</taxon>
        <taxon>Sanguibacter</taxon>
    </lineage>
</organism>
<dbReference type="AlphaFoldDB" id="A0A853EWW5"/>
<comment type="caution">
    <text evidence="4">The sequence shown here is derived from an EMBL/GenBank/DDBJ whole genome shotgun (WGS) entry which is preliminary data.</text>
</comment>
<evidence type="ECO:0000313" key="5">
    <source>
        <dbReference type="Proteomes" id="UP000561011"/>
    </source>
</evidence>
<dbReference type="CDD" id="cd07067">
    <property type="entry name" value="HP_PGM_like"/>
    <property type="match status" value="1"/>
</dbReference>
<proteinExistence type="predicted"/>
<dbReference type="InterPro" id="IPR050275">
    <property type="entry name" value="PGM_Phosphatase"/>
</dbReference>
<dbReference type="Proteomes" id="UP000561011">
    <property type="component" value="Unassembled WGS sequence"/>
</dbReference>
<accession>A0A853EWW5</accession>
<name>A0A853EWW5_9MICO</name>
<evidence type="ECO:0000313" key="4">
    <source>
        <dbReference type="EMBL" id="NYS95246.1"/>
    </source>
</evidence>
<evidence type="ECO:0000256" key="2">
    <source>
        <dbReference type="ARBA" id="ARBA00023235"/>
    </source>
</evidence>
<dbReference type="RefSeq" id="WP_179914455.1">
    <property type="nucleotide sequence ID" value="NZ_JACBYE010000062.1"/>
</dbReference>
<sequence length="253" mass="27963">MRSRSTPREILLVRHGESVANVASMEAERSGSQRLDVTSREADVPLSAQGEQQADAVGRWLRDLDPDDTPQAVWSSPYLRAHDTARRALRAAGIDLQVRLDERLRDRDLGVFDRLSTAGIKALEPDEAERRAWHGKFYHRPGGGESWTDLAARVRAFLADLESLADPPERVLITCHDAVIMTFRYVCEGLTEEEVLALARDRPVGNASLTLLRRDDSDPLALAGSWHAVLTQADDHLTGDAAEHTDEPGSSDV</sequence>
<dbReference type="SUPFAM" id="SSF53254">
    <property type="entry name" value="Phosphoglycerate mutase-like"/>
    <property type="match status" value="1"/>
</dbReference>
<dbReference type="PANTHER" id="PTHR48100:SF1">
    <property type="entry name" value="HISTIDINE PHOSPHATASE FAMILY PROTEIN-RELATED"/>
    <property type="match status" value="1"/>
</dbReference>
<dbReference type="InterPro" id="IPR013078">
    <property type="entry name" value="His_Pase_superF_clade-1"/>
</dbReference>
<dbReference type="GO" id="GO:0016791">
    <property type="term" value="F:phosphatase activity"/>
    <property type="evidence" value="ECO:0007669"/>
    <property type="project" value="TreeGrafter"/>
</dbReference>
<evidence type="ECO:0000256" key="3">
    <source>
        <dbReference type="PIRSR" id="PIRSR613078-2"/>
    </source>
</evidence>
<feature type="binding site" evidence="3">
    <location>
        <position position="80"/>
    </location>
    <ligand>
        <name>substrate</name>
    </ligand>
</feature>
<feature type="binding site" evidence="3">
    <location>
        <begin position="14"/>
        <end position="21"/>
    </location>
    <ligand>
        <name>substrate</name>
    </ligand>
</feature>
<dbReference type="SMART" id="SM00855">
    <property type="entry name" value="PGAM"/>
    <property type="match status" value="1"/>
</dbReference>
<reference evidence="4 5" key="1">
    <citation type="submission" date="2020-07" db="EMBL/GenBank/DDBJ databases">
        <title>MOT database genomes.</title>
        <authorList>
            <person name="Joseph S."/>
            <person name="Aduse-Opoku J."/>
            <person name="Hashim A."/>
            <person name="Wade W."/>
            <person name="Curtis M."/>
        </authorList>
    </citation>
    <scope>NUCLEOTIDE SEQUENCE [LARGE SCALE GENOMIC DNA]</scope>
    <source>
        <strain evidence="4 5">DSM 100099</strain>
    </source>
</reference>
<dbReference type="InterPro" id="IPR001345">
    <property type="entry name" value="PG/BPGM_mutase_AS"/>
</dbReference>
<dbReference type="Pfam" id="PF00300">
    <property type="entry name" value="His_Phos_1"/>
    <property type="match status" value="1"/>
</dbReference>
<dbReference type="EMBL" id="JACBYE010000062">
    <property type="protein sequence ID" value="NYS95246.1"/>
    <property type="molecule type" value="Genomic_DNA"/>
</dbReference>
<dbReference type="Gene3D" id="3.40.50.1240">
    <property type="entry name" value="Phosphoglycerate mutase-like"/>
    <property type="match status" value="1"/>
</dbReference>
<keyword evidence="2" id="KW-0413">Isomerase</keyword>
<evidence type="ECO:0000256" key="1">
    <source>
        <dbReference type="ARBA" id="ARBA00023152"/>
    </source>
</evidence>
<gene>
    <name evidence="4" type="ORF">HZZ10_17155</name>
</gene>
<dbReference type="PANTHER" id="PTHR48100">
    <property type="entry name" value="BROAD-SPECIFICITY PHOSPHATASE YOR283W-RELATED"/>
    <property type="match status" value="1"/>
</dbReference>
<dbReference type="PROSITE" id="PS00175">
    <property type="entry name" value="PG_MUTASE"/>
    <property type="match status" value="1"/>
</dbReference>